<proteinExistence type="predicted"/>
<dbReference type="PATRIC" id="fig|545697.3.peg.888"/>
<dbReference type="SUPFAM" id="SSF55874">
    <property type="entry name" value="ATPase domain of HSP90 chaperone/DNA topoisomerase II/histidine kinase"/>
    <property type="match status" value="1"/>
</dbReference>
<evidence type="ECO:0000313" key="2">
    <source>
        <dbReference type="Proteomes" id="UP000010420"/>
    </source>
</evidence>
<comment type="caution">
    <text evidence="1">The sequence shown here is derived from an EMBL/GenBank/DDBJ whole genome shotgun (WGS) entry which is preliminary data.</text>
</comment>
<dbReference type="Gene3D" id="3.30.565.10">
    <property type="entry name" value="Histidine kinase-like ATPase, C-terminal domain"/>
    <property type="match status" value="1"/>
</dbReference>
<protein>
    <recommendedName>
        <fullName evidence="3">ATPase/histidine kinase/DNA gyrase B/HSP90 domain protein</fullName>
    </recommendedName>
</protein>
<evidence type="ECO:0000313" key="1">
    <source>
        <dbReference type="EMBL" id="EKY28059.1"/>
    </source>
</evidence>
<name>L1QJ65_9CLOT</name>
<dbReference type="GeneID" id="83011091"/>
<dbReference type="STRING" id="545697.HMPREF0216_00901"/>
<dbReference type="InterPro" id="IPR036890">
    <property type="entry name" value="HATPase_C_sf"/>
</dbReference>
<dbReference type="OrthoDB" id="7778993at2"/>
<accession>L1QJ65</accession>
<reference evidence="1 2" key="1">
    <citation type="submission" date="2012-05" db="EMBL/GenBank/DDBJ databases">
        <authorList>
            <person name="Weinstock G."/>
            <person name="Sodergren E."/>
            <person name="Lobos E.A."/>
            <person name="Fulton L."/>
            <person name="Fulton R."/>
            <person name="Courtney L."/>
            <person name="Fronick C."/>
            <person name="O'Laughlin M."/>
            <person name="Godfrey J."/>
            <person name="Wilson R.M."/>
            <person name="Miner T."/>
            <person name="Farmer C."/>
            <person name="Delehaunty K."/>
            <person name="Cordes M."/>
            <person name="Minx P."/>
            <person name="Tomlinson C."/>
            <person name="Chen J."/>
            <person name="Wollam A."/>
            <person name="Pepin K.H."/>
            <person name="Bhonagiri V."/>
            <person name="Zhang X."/>
            <person name="Suruliraj S."/>
            <person name="Warren W."/>
            <person name="Mitreva M."/>
            <person name="Mardis E.R."/>
            <person name="Wilson R.K."/>
        </authorList>
    </citation>
    <scope>NUCLEOTIDE SEQUENCE [LARGE SCALE GENOMIC DNA]</scope>
    <source>
        <strain evidence="1 2">DSM 1785</strain>
    </source>
</reference>
<gene>
    <name evidence="1" type="ORF">HMPREF0216_00901</name>
</gene>
<dbReference type="EMBL" id="AMEZ01000026">
    <property type="protein sequence ID" value="EKY28059.1"/>
    <property type="molecule type" value="Genomic_DNA"/>
</dbReference>
<keyword evidence="2" id="KW-1185">Reference proteome</keyword>
<evidence type="ECO:0008006" key="3">
    <source>
        <dbReference type="Google" id="ProtNLM"/>
    </source>
</evidence>
<dbReference type="Proteomes" id="UP000010420">
    <property type="component" value="Unassembled WGS sequence"/>
</dbReference>
<dbReference type="RefSeq" id="WP_005211507.1">
    <property type="nucleotide sequence ID" value="NZ_KB291618.1"/>
</dbReference>
<dbReference type="HOGENOM" id="CLU_932870_0_0_9"/>
<dbReference type="eggNOG" id="COG0643">
    <property type="taxonomic scope" value="Bacteria"/>
</dbReference>
<dbReference type="AlphaFoldDB" id="L1QJ65"/>
<sequence>MIDITINITDYITIEQITNEFNKINNKREEYTLNLVLYKFVQPETLAVIVSLYKYKISEEYTISIIIKNSNSYAERLDFYKHLNKETVVNNYRYSSEGRFVEITNFDNTNSIELVNEVMKIFRNNLELEESVFKMLNYCFFEVVDNVQNHADSNIGGFLVAQRYPTGRKLCISIIDCGKGIYRSLTENDKSEYSNLTEEEAISYCIRESVTNGKGMGNGLYHTTRFIELNDGKLMIYSGNKKLIIENNEKEIRDIPYFNGTIVSLQIEMDNEVRLEDIFGENIPVSVDEAEDMVFDLW</sequence>
<organism evidence="1 2">
    <name type="scientific">Clostridium celatum DSM 1785</name>
    <dbReference type="NCBI Taxonomy" id="545697"/>
    <lineage>
        <taxon>Bacteria</taxon>
        <taxon>Bacillati</taxon>
        <taxon>Bacillota</taxon>
        <taxon>Clostridia</taxon>
        <taxon>Eubacteriales</taxon>
        <taxon>Clostridiaceae</taxon>
        <taxon>Clostridium</taxon>
    </lineage>
</organism>